<accession>A0A1T4JIY0</accession>
<proteinExistence type="predicted"/>
<evidence type="ECO:0000313" key="3">
    <source>
        <dbReference type="Proteomes" id="UP000190423"/>
    </source>
</evidence>
<evidence type="ECO:0000259" key="1">
    <source>
        <dbReference type="PROSITE" id="PS51186"/>
    </source>
</evidence>
<dbReference type="SUPFAM" id="SSF55729">
    <property type="entry name" value="Acyl-CoA N-acyltransferases (Nat)"/>
    <property type="match status" value="1"/>
</dbReference>
<dbReference type="EMBL" id="FUWG01000003">
    <property type="protein sequence ID" value="SJZ30126.1"/>
    <property type="molecule type" value="Genomic_DNA"/>
</dbReference>
<feature type="domain" description="N-acetyltransferase" evidence="1">
    <location>
        <begin position="5"/>
        <end position="175"/>
    </location>
</feature>
<dbReference type="InterPro" id="IPR016181">
    <property type="entry name" value="Acyl_CoA_acyltransferase"/>
</dbReference>
<name>A0A1T4JIY0_TREPO</name>
<dbReference type="OrthoDB" id="359414at2"/>
<dbReference type="PROSITE" id="PS51186">
    <property type="entry name" value="GNAT"/>
    <property type="match status" value="1"/>
</dbReference>
<dbReference type="CDD" id="cd04301">
    <property type="entry name" value="NAT_SF"/>
    <property type="match status" value="1"/>
</dbReference>
<gene>
    <name evidence="2" type="ORF">SAMN02745149_00381</name>
</gene>
<reference evidence="2 3" key="1">
    <citation type="submission" date="2017-02" db="EMBL/GenBank/DDBJ databases">
        <authorList>
            <person name="Peterson S.W."/>
        </authorList>
    </citation>
    <scope>NUCLEOTIDE SEQUENCE [LARGE SCALE GENOMIC DNA]</scope>
    <source>
        <strain evidence="2 3">ATCC BAA-908</strain>
    </source>
</reference>
<sequence>MKQVFSLRNAALLDLCAVMKIERASFEPDIQETEAVFRRRIELFPDGFVLFTDSTGKTAGYLCSELWSSIPENPADFSVGHDISKMHRADGKILYISSFALLPEYRGCGNGARLFSTGLSFIKKRIQSVQSMVLLVNEQWTGARRIYDSYGFTRTAVLPDAFPHSAGIVMQFTSE</sequence>
<organism evidence="2 3">
    <name type="scientific">Treponema porcinum</name>
    <dbReference type="NCBI Taxonomy" id="261392"/>
    <lineage>
        <taxon>Bacteria</taxon>
        <taxon>Pseudomonadati</taxon>
        <taxon>Spirochaetota</taxon>
        <taxon>Spirochaetia</taxon>
        <taxon>Spirochaetales</taxon>
        <taxon>Treponemataceae</taxon>
        <taxon>Treponema</taxon>
    </lineage>
</organism>
<dbReference type="RefSeq" id="WP_078932310.1">
    <property type="nucleotide sequence ID" value="NZ_FUWG01000003.1"/>
</dbReference>
<dbReference type="AlphaFoldDB" id="A0A1T4JIY0"/>
<keyword evidence="2" id="KW-0808">Transferase</keyword>
<keyword evidence="3" id="KW-1185">Reference proteome</keyword>
<dbReference type="STRING" id="261392.SAMN02745149_00381"/>
<dbReference type="Pfam" id="PF00583">
    <property type="entry name" value="Acetyltransf_1"/>
    <property type="match status" value="1"/>
</dbReference>
<dbReference type="GO" id="GO:0016747">
    <property type="term" value="F:acyltransferase activity, transferring groups other than amino-acyl groups"/>
    <property type="evidence" value="ECO:0007669"/>
    <property type="project" value="InterPro"/>
</dbReference>
<protein>
    <submittedName>
        <fullName evidence="2">Ribosomal-protein-alanine N-acetyltransferase</fullName>
    </submittedName>
</protein>
<dbReference type="Proteomes" id="UP000190423">
    <property type="component" value="Unassembled WGS sequence"/>
</dbReference>
<evidence type="ECO:0000313" key="2">
    <source>
        <dbReference type="EMBL" id="SJZ30126.1"/>
    </source>
</evidence>
<dbReference type="Gene3D" id="3.40.630.30">
    <property type="match status" value="1"/>
</dbReference>
<dbReference type="InterPro" id="IPR000182">
    <property type="entry name" value="GNAT_dom"/>
</dbReference>
<dbReference type="GeneID" id="78315701"/>